<gene>
    <name evidence="1" type="ORF">C8N28_1488</name>
</gene>
<proteinExistence type="predicted"/>
<dbReference type="AlphaFoldDB" id="A0A4R1LVM3"/>
<comment type="caution">
    <text evidence="1">The sequence shown here is derived from an EMBL/GenBank/DDBJ whole genome shotgun (WGS) entry which is preliminary data.</text>
</comment>
<dbReference type="Proteomes" id="UP000294616">
    <property type="component" value="Unassembled WGS sequence"/>
</dbReference>
<reference evidence="1 2" key="1">
    <citation type="submission" date="2019-03" db="EMBL/GenBank/DDBJ databases">
        <title>Genomic Encyclopedia of Archaeal and Bacterial Type Strains, Phase II (KMG-II): from individual species to whole genera.</title>
        <authorList>
            <person name="Goeker M."/>
        </authorList>
    </citation>
    <scope>NUCLEOTIDE SEQUENCE [LARGE SCALE GENOMIC DNA]</scope>
    <source>
        <strain evidence="1 2">DSM 22554</strain>
    </source>
</reference>
<protein>
    <submittedName>
        <fullName evidence="1">Uncharacterized protein</fullName>
    </submittedName>
</protein>
<evidence type="ECO:0000313" key="2">
    <source>
        <dbReference type="Proteomes" id="UP000294616"/>
    </source>
</evidence>
<keyword evidence="2" id="KW-1185">Reference proteome</keyword>
<name>A0A4R1LVM3_9SPHI</name>
<sequence>MNERKFPTPSQFYRHRRPEYFSDSKIVAKAILPREQLDYELSQISVNQKHDNFETLCRKLAEKLISPNLIPQVGPTGGGDGKTDSETYPVSNFISDRWFVGDNKWNENENWAFAISAKTDWKPKVKSDVKNIVDTKRGYTKIFFFSNQKISSKKKKDTQDQTKIDYNIELIILDAEWILENVYSSRLLNDVIESLNLSRTYLEEKTIGSRDTERLNQLEELENQINSPSRFLEIDFQLIEDCLESAIISRMLELPMAEVIGRFQRALKFAHKLNNIQLNIRVHYQFAWTLINWYDDYKSFYNEFLNVKELVQNEPNLNNLEFYLNLSNILKTISSIDEVKEVLVIDNEKEDQDFITFIIQCSQNKDKPSTSLLAKFHLSFFQIRKKLENGISVSDELIKLKDYFELSRNHLDIRFEQLKDIINVYGEILPDNNDFDNLIDVIAEIEATRISELTSGQTYLSRGVIKLQNNLNKESLVYFGKAARKLAKDETQMEFYYCLMLLSEAYSKLDLYWASYNALVTATNIFANNWYTTGNLSPNFLKGVEKILKNEAIIGRVPVLLCWYELYSVLKRYFQQKNDNNNLEDIPTEHLTDACLSIRLLNMRFKDFDVLKSLPDIFKINELWLSEDAALYLLGNEDLIELDETKTSLRKENFPEYYNKFANQPFVEQIAYETNFLNSQEVSIESQILGIKLKITFSRNPKLLILAENILAYFESFLATSFEEAFPISENINVNIDLEEIDTKFKIEVINKNFITIHVKSSIVFSRRNFKELIDELLPQVIGGNYMFKDIEQFFDSLFNKDEVHERLSLILEHHNFLTNVLSNKPKFFLENWVNNQVSEYKLLRTESPILIDKELQKLPEKEETEGNPKFKNISHKKIKAETIINTELWDNAQWKAFGFFASQEIPFGITLLFENGDYGRKIFEEWITNYGKNDINNIISITIIKGIDKNNPYWYKVLVCKNVNKNLYKDGNLVSISSRFHRMEPANYTNLNKITKGYETFKKYYLIPSYIDSNYKISPYLDLGILKTELKIIDAWKIGIHDIEKAVITDEDDPIIPNGVIDAPILEVLKEKKLNI</sequence>
<organism evidence="1 2">
    <name type="scientific">Albibacterium bauzanense</name>
    <dbReference type="NCBI Taxonomy" id="653929"/>
    <lineage>
        <taxon>Bacteria</taxon>
        <taxon>Pseudomonadati</taxon>
        <taxon>Bacteroidota</taxon>
        <taxon>Sphingobacteriia</taxon>
        <taxon>Sphingobacteriales</taxon>
        <taxon>Sphingobacteriaceae</taxon>
        <taxon>Albibacterium</taxon>
    </lineage>
</organism>
<dbReference type="EMBL" id="SMGO01000002">
    <property type="protein sequence ID" value="TCK82902.1"/>
    <property type="molecule type" value="Genomic_DNA"/>
</dbReference>
<dbReference type="RefSeq" id="WP_132223140.1">
    <property type="nucleotide sequence ID" value="NZ_SMGO01000002.1"/>
</dbReference>
<accession>A0A4R1LVM3</accession>
<dbReference type="OrthoDB" id="7437075at2"/>
<evidence type="ECO:0000313" key="1">
    <source>
        <dbReference type="EMBL" id="TCK82902.1"/>
    </source>
</evidence>